<dbReference type="AlphaFoldDB" id="A0A0F9P906"/>
<evidence type="ECO:0000313" key="1">
    <source>
        <dbReference type="EMBL" id="KKM89877.1"/>
    </source>
</evidence>
<sequence length="150" mass="16405">MPLGIGTRLAPRSKNHATGTARNLLGPIGPIHVSAHSPQTREDLGRVLPRLCLEKSGVPEKGGAQKESLIIRKGVPRARGVLGPVEGLRKGFRSPRLGEERANVKDGLYRIKYKGICAGFVLHKGRVVRAAPVLRRRMHFWASIAEWVGL</sequence>
<proteinExistence type="predicted"/>
<comment type="caution">
    <text evidence="1">The sequence shown here is derived from an EMBL/GenBank/DDBJ whole genome shotgun (WGS) entry which is preliminary data.</text>
</comment>
<gene>
    <name evidence="1" type="ORF">LCGC14_1244360</name>
</gene>
<name>A0A0F9P906_9ZZZZ</name>
<protein>
    <submittedName>
        <fullName evidence="1">Uncharacterized protein</fullName>
    </submittedName>
</protein>
<organism evidence="1">
    <name type="scientific">marine sediment metagenome</name>
    <dbReference type="NCBI Taxonomy" id="412755"/>
    <lineage>
        <taxon>unclassified sequences</taxon>
        <taxon>metagenomes</taxon>
        <taxon>ecological metagenomes</taxon>
    </lineage>
</organism>
<reference evidence="1" key="1">
    <citation type="journal article" date="2015" name="Nature">
        <title>Complex archaea that bridge the gap between prokaryotes and eukaryotes.</title>
        <authorList>
            <person name="Spang A."/>
            <person name="Saw J.H."/>
            <person name="Jorgensen S.L."/>
            <person name="Zaremba-Niedzwiedzka K."/>
            <person name="Martijn J."/>
            <person name="Lind A.E."/>
            <person name="van Eijk R."/>
            <person name="Schleper C."/>
            <person name="Guy L."/>
            <person name="Ettema T.J."/>
        </authorList>
    </citation>
    <scope>NUCLEOTIDE SEQUENCE</scope>
</reference>
<dbReference type="EMBL" id="LAZR01006753">
    <property type="protein sequence ID" value="KKM89877.1"/>
    <property type="molecule type" value="Genomic_DNA"/>
</dbReference>
<accession>A0A0F9P906</accession>